<organism evidence="4">
    <name type="scientific">marine metagenome</name>
    <dbReference type="NCBI Taxonomy" id="408172"/>
    <lineage>
        <taxon>unclassified sequences</taxon>
        <taxon>metagenomes</taxon>
        <taxon>ecological metagenomes</taxon>
    </lineage>
</organism>
<dbReference type="EMBL" id="UINC01043412">
    <property type="protein sequence ID" value="SVB47412.1"/>
    <property type="molecule type" value="Genomic_DNA"/>
</dbReference>
<reference evidence="4" key="1">
    <citation type="submission" date="2018-05" db="EMBL/GenBank/DDBJ databases">
        <authorList>
            <person name="Lanie J.A."/>
            <person name="Ng W.-L."/>
            <person name="Kazmierczak K.M."/>
            <person name="Andrzejewski T.M."/>
            <person name="Davidsen T.M."/>
            <person name="Wayne K.J."/>
            <person name="Tettelin H."/>
            <person name="Glass J.I."/>
            <person name="Rusch D."/>
            <person name="Podicherti R."/>
            <person name="Tsui H.-C.T."/>
            <person name="Winkler M.E."/>
        </authorList>
    </citation>
    <scope>NUCLEOTIDE SEQUENCE</scope>
</reference>
<dbReference type="SUPFAM" id="SSF56529">
    <property type="entry name" value="FAH"/>
    <property type="match status" value="1"/>
</dbReference>
<dbReference type="GO" id="GO:0046872">
    <property type="term" value="F:metal ion binding"/>
    <property type="evidence" value="ECO:0007669"/>
    <property type="project" value="UniProtKB-KW"/>
</dbReference>
<protein>
    <recommendedName>
        <fullName evidence="3">Fumarylacetoacetase-like C-terminal domain-containing protein</fullName>
    </recommendedName>
</protein>
<dbReference type="InterPro" id="IPR051121">
    <property type="entry name" value="FAH"/>
</dbReference>
<accession>A0A382EAP6</accession>
<dbReference type="PANTHER" id="PTHR42796">
    <property type="entry name" value="FUMARYLACETOACETATE HYDROLASE DOMAIN-CONTAINING PROTEIN 2A-RELATED"/>
    <property type="match status" value="1"/>
</dbReference>
<gene>
    <name evidence="4" type="ORF">METZ01_LOCUS200266</name>
</gene>
<sequence>MFRLLTFRDNQGDNRPGILVDQSIYDLSDKFGSVLEMLNNWEKTEQQLIETAEQLAQTPNASGAPINEVTLAPPILYPGTLYCAGANYADHVLEMSGKPPPPENTKPYFFIKSTRGTIIGANEPIRLPEYSNQVDWEAEIGIVIGREARQVSELDAMDFVAGFTIINDLSARDHTKRHDVPFLFDWIGQKCFDTGCPMGPWITPKSAIEDPHNLGIKLMVNDEVKQDSSSKEMIFKCEHQIAYLSQHITLYPGDVIATGTPAGCGMPQGVFLKPGDIVTIEIDGLGILSNPVHKG</sequence>
<keyword evidence="2" id="KW-0479">Metal-binding</keyword>
<comment type="similarity">
    <text evidence="1">Belongs to the FAH family.</text>
</comment>
<dbReference type="PANTHER" id="PTHR42796:SF4">
    <property type="entry name" value="FUMARYLACETOACETATE HYDROLASE DOMAIN-CONTAINING PROTEIN 2A"/>
    <property type="match status" value="1"/>
</dbReference>
<proteinExistence type="inferred from homology"/>
<dbReference type="Gene3D" id="3.90.850.10">
    <property type="entry name" value="Fumarylacetoacetase-like, C-terminal domain"/>
    <property type="match status" value="1"/>
</dbReference>
<name>A0A382EAP6_9ZZZZ</name>
<dbReference type="InterPro" id="IPR011234">
    <property type="entry name" value="Fumarylacetoacetase-like_C"/>
</dbReference>
<dbReference type="GO" id="GO:0019752">
    <property type="term" value="P:carboxylic acid metabolic process"/>
    <property type="evidence" value="ECO:0007669"/>
    <property type="project" value="UniProtKB-ARBA"/>
</dbReference>
<feature type="domain" description="Fumarylacetoacetase-like C-terminal" evidence="3">
    <location>
        <begin position="81"/>
        <end position="292"/>
    </location>
</feature>
<evidence type="ECO:0000256" key="2">
    <source>
        <dbReference type="ARBA" id="ARBA00022723"/>
    </source>
</evidence>
<evidence type="ECO:0000256" key="1">
    <source>
        <dbReference type="ARBA" id="ARBA00010211"/>
    </source>
</evidence>
<evidence type="ECO:0000259" key="3">
    <source>
        <dbReference type="Pfam" id="PF01557"/>
    </source>
</evidence>
<dbReference type="Pfam" id="PF01557">
    <property type="entry name" value="FAA_hydrolase"/>
    <property type="match status" value="1"/>
</dbReference>
<dbReference type="InterPro" id="IPR036663">
    <property type="entry name" value="Fumarylacetoacetase_C_sf"/>
</dbReference>
<evidence type="ECO:0000313" key="4">
    <source>
        <dbReference type="EMBL" id="SVB47412.1"/>
    </source>
</evidence>
<dbReference type="AlphaFoldDB" id="A0A382EAP6"/>
<dbReference type="GO" id="GO:0016853">
    <property type="term" value="F:isomerase activity"/>
    <property type="evidence" value="ECO:0007669"/>
    <property type="project" value="UniProtKB-ARBA"/>
</dbReference>
<dbReference type="FunFam" id="3.90.850.10:FF:000002">
    <property type="entry name" value="2-hydroxyhepta-2,4-diene-1,7-dioate isomerase"/>
    <property type="match status" value="1"/>
</dbReference>